<dbReference type="NCBIfam" id="TIGR01554">
    <property type="entry name" value="major_cap_HK97"/>
    <property type="match status" value="1"/>
</dbReference>
<dbReference type="Proteomes" id="UP000634476">
    <property type="component" value="Unassembled WGS sequence"/>
</dbReference>
<dbReference type="AlphaFoldDB" id="A0A8J3SSK6"/>
<evidence type="ECO:0000256" key="1">
    <source>
        <dbReference type="ARBA" id="ARBA00004328"/>
    </source>
</evidence>
<evidence type="ECO:0000313" key="3">
    <source>
        <dbReference type="EMBL" id="GIH98097.1"/>
    </source>
</evidence>
<sequence>MTLEEIRARLAAIEDERRDLDEAAGDAALGEEAQTRWDALDTEETDLRGQLDEAERRERVAESRQRWQTVQIGQPVTPFDGTDVTRMGGRELVDRARAVLGDDGAGGHLADAQRTRLERLLQTRNDNVDGALLARRLLVTEDPDYREAFMRLVSRATPVLTPEQSRAVQRFEEFRAMSIGVDAGGGYGVPVLIDPTIILTAQGSPNDFFNLARMETITTEAWKGVSSAGVTWQFRAEAAAATDNSPALAQPTVPVHRADGYIPYSLEVDQDYPGFAAEMSRLLGEGYSELLVSKFTTGTGVNEPTGIVTALDATPASEVATGVGGTLAAGDINKVWAALPIRYRNARCAWMTSTNVNNLIQQLGAGGNDSAFTVSFTEEGVMVLKGRRAYLNDYMAAMPAGTAAGNIAVVGDWSNYLIAQRAGMSVELVPHVFDATSNMPTGQRAWFAWARVGADSINDAAFRLLQNKTT</sequence>
<comment type="subcellular location">
    <subcellularLocation>
        <location evidence="1">Virion</location>
    </subcellularLocation>
</comment>
<evidence type="ECO:0000259" key="2">
    <source>
        <dbReference type="Pfam" id="PF05065"/>
    </source>
</evidence>
<protein>
    <submittedName>
        <fullName evidence="3">Major capsid protein</fullName>
    </submittedName>
</protein>
<reference evidence="3" key="1">
    <citation type="submission" date="2021-01" db="EMBL/GenBank/DDBJ databases">
        <title>Whole genome shotgun sequence of Planobispora takensis NBRC 109077.</title>
        <authorList>
            <person name="Komaki H."/>
            <person name="Tamura T."/>
        </authorList>
    </citation>
    <scope>NUCLEOTIDE SEQUENCE</scope>
    <source>
        <strain evidence="3">NBRC 109077</strain>
    </source>
</reference>
<accession>A0A8J3SSK6</accession>
<organism evidence="3 4">
    <name type="scientific">Planobispora takensis</name>
    <dbReference type="NCBI Taxonomy" id="1367882"/>
    <lineage>
        <taxon>Bacteria</taxon>
        <taxon>Bacillati</taxon>
        <taxon>Actinomycetota</taxon>
        <taxon>Actinomycetes</taxon>
        <taxon>Streptosporangiales</taxon>
        <taxon>Streptosporangiaceae</taxon>
        <taxon>Planobispora</taxon>
    </lineage>
</organism>
<dbReference type="InterPro" id="IPR024455">
    <property type="entry name" value="Phage_capsid"/>
</dbReference>
<gene>
    <name evidence="3" type="ORF">Pta02_01060</name>
</gene>
<dbReference type="EMBL" id="BOOK01000001">
    <property type="protein sequence ID" value="GIH98097.1"/>
    <property type="molecule type" value="Genomic_DNA"/>
</dbReference>
<name>A0A8J3SSK6_9ACTN</name>
<comment type="caution">
    <text evidence="3">The sequence shown here is derived from an EMBL/GenBank/DDBJ whole genome shotgun (WGS) entry which is preliminary data.</text>
</comment>
<evidence type="ECO:0000313" key="4">
    <source>
        <dbReference type="Proteomes" id="UP000634476"/>
    </source>
</evidence>
<keyword evidence="4" id="KW-1185">Reference proteome</keyword>
<dbReference type="InterPro" id="IPR054612">
    <property type="entry name" value="Phage_capsid-like_C"/>
</dbReference>
<dbReference type="SUPFAM" id="SSF56563">
    <property type="entry name" value="Major capsid protein gp5"/>
    <property type="match status" value="1"/>
</dbReference>
<dbReference type="Pfam" id="PF05065">
    <property type="entry name" value="Phage_capsid"/>
    <property type="match status" value="1"/>
</dbReference>
<proteinExistence type="predicted"/>
<dbReference type="RefSeq" id="WP_203872600.1">
    <property type="nucleotide sequence ID" value="NZ_BOOK01000001.1"/>
</dbReference>
<feature type="domain" description="Phage capsid-like C-terminal" evidence="2">
    <location>
        <begin position="185"/>
        <end position="466"/>
    </location>
</feature>